<evidence type="ECO:0000313" key="3">
    <source>
        <dbReference type="Proteomes" id="UP001236652"/>
    </source>
</evidence>
<sequence>MFSSKTKDAHGYNLFMTILAVGLAQFVIYLVLLDGPTSNWTYFGVVLAYVYFAVMIVYRAKRYVKYRLHRKGELS</sequence>
<gene>
    <name evidence="2" type="ORF">QNI29_18000</name>
</gene>
<evidence type="ECO:0000256" key="1">
    <source>
        <dbReference type="SAM" id="Phobius"/>
    </source>
</evidence>
<protein>
    <submittedName>
        <fullName evidence="2">Uncharacterized protein</fullName>
    </submittedName>
</protein>
<proteinExistence type="predicted"/>
<dbReference type="EMBL" id="CP126446">
    <property type="protein sequence ID" value="WIF97599.1"/>
    <property type="molecule type" value="Genomic_DNA"/>
</dbReference>
<keyword evidence="1" id="KW-1133">Transmembrane helix</keyword>
<feature type="transmembrane region" description="Helical" evidence="1">
    <location>
        <begin position="12"/>
        <end position="33"/>
    </location>
</feature>
<dbReference type="Proteomes" id="UP001236652">
    <property type="component" value="Chromosome"/>
</dbReference>
<reference evidence="2 3" key="1">
    <citation type="submission" date="2023-05" db="EMBL/GenBank/DDBJ databases">
        <title>Comparative genomics reveals the evidence of polycyclic aromatic hydrocarbons degradation in moderately halophilic genus Pontibacillus.</title>
        <authorList>
            <person name="Yang H."/>
            <person name="Qian Z."/>
        </authorList>
    </citation>
    <scope>NUCLEOTIDE SEQUENCE [LARGE SCALE GENOMIC DNA]</scope>
    <source>
        <strain evidence="3">HN14</strain>
    </source>
</reference>
<keyword evidence="1" id="KW-0472">Membrane</keyword>
<keyword evidence="3" id="KW-1185">Reference proteome</keyword>
<accession>A0ABY8UYY8</accession>
<dbReference type="RefSeq" id="WP_231419685.1">
    <property type="nucleotide sequence ID" value="NZ_CP126446.1"/>
</dbReference>
<keyword evidence="1" id="KW-0812">Transmembrane</keyword>
<evidence type="ECO:0000313" key="2">
    <source>
        <dbReference type="EMBL" id="WIF97599.1"/>
    </source>
</evidence>
<organism evidence="2 3">
    <name type="scientific">Pontibacillus chungwhensis</name>
    <dbReference type="NCBI Taxonomy" id="265426"/>
    <lineage>
        <taxon>Bacteria</taxon>
        <taxon>Bacillati</taxon>
        <taxon>Bacillota</taxon>
        <taxon>Bacilli</taxon>
        <taxon>Bacillales</taxon>
        <taxon>Bacillaceae</taxon>
        <taxon>Pontibacillus</taxon>
    </lineage>
</organism>
<name>A0ABY8UYY8_9BACI</name>
<feature type="transmembrane region" description="Helical" evidence="1">
    <location>
        <begin position="39"/>
        <end position="60"/>
    </location>
</feature>